<accession>A0ABT2LX80</accession>
<comment type="subcellular location">
    <subcellularLocation>
        <location evidence="3">Cytoplasm</location>
    </subcellularLocation>
</comment>
<dbReference type="CDD" id="cd01734">
    <property type="entry name" value="YlxS_C"/>
    <property type="match status" value="1"/>
</dbReference>
<evidence type="ECO:0000259" key="4">
    <source>
        <dbReference type="Pfam" id="PF02576"/>
    </source>
</evidence>
<sequence>MSRREEYEAKTEALLQPMVDERGFELVDVEYVKEGSNWYLRAFIDKPGGISIDDIEPISRELSEKLDQEDFISDAYILEVSSPGLGRPLKKDKDFVRSIGEEIEIHLYRAINKQKEFVGILKEFNKEENTFTVELEDGEETVFNRADVALVRLTFDF</sequence>
<dbReference type="InterPro" id="IPR028989">
    <property type="entry name" value="RimP_N"/>
</dbReference>
<dbReference type="InterPro" id="IPR035956">
    <property type="entry name" value="RimP_N_sf"/>
</dbReference>
<dbReference type="SUPFAM" id="SSF75420">
    <property type="entry name" value="YhbC-like, N-terminal domain"/>
    <property type="match status" value="1"/>
</dbReference>
<evidence type="ECO:0000256" key="3">
    <source>
        <dbReference type="HAMAP-Rule" id="MF_01077"/>
    </source>
</evidence>
<dbReference type="InterPro" id="IPR003728">
    <property type="entry name" value="Ribosome_maturation_RimP"/>
</dbReference>
<evidence type="ECO:0000256" key="1">
    <source>
        <dbReference type="ARBA" id="ARBA00022490"/>
    </source>
</evidence>
<evidence type="ECO:0000313" key="7">
    <source>
        <dbReference type="Proteomes" id="UP001431199"/>
    </source>
</evidence>
<dbReference type="Pfam" id="PF02576">
    <property type="entry name" value="RimP_N"/>
    <property type="match status" value="1"/>
</dbReference>
<protein>
    <recommendedName>
        <fullName evidence="3">Ribosome maturation factor RimP</fullName>
    </recommendedName>
</protein>
<dbReference type="SUPFAM" id="SSF74942">
    <property type="entry name" value="YhbC-like, C-terminal domain"/>
    <property type="match status" value="1"/>
</dbReference>
<dbReference type="Proteomes" id="UP001431199">
    <property type="component" value="Unassembled WGS sequence"/>
</dbReference>
<dbReference type="InterPro" id="IPR036847">
    <property type="entry name" value="RimP_C_sf"/>
</dbReference>
<keyword evidence="7" id="KW-1185">Reference proteome</keyword>
<dbReference type="Gene3D" id="3.30.300.70">
    <property type="entry name" value="RimP-like superfamily, N-terminal"/>
    <property type="match status" value="1"/>
</dbReference>
<comment type="function">
    <text evidence="3">Required for maturation of 30S ribosomal subunits.</text>
</comment>
<dbReference type="HAMAP" id="MF_01077">
    <property type="entry name" value="RimP"/>
    <property type="match status" value="1"/>
</dbReference>
<comment type="similarity">
    <text evidence="3">Belongs to the RimP family.</text>
</comment>
<dbReference type="PANTHER" id="PTHR33867">
    <property type="entry name" value="RIBOSOME MATURATION FACTOR RIMP"/>
    <property type="match status" value="1"/>
</dbReference>
<dbReference type="RefSeq" id="WP_022088481.1">
    <property type="nucleotide sequence ID" value="NZ_JAODBU010000002.1"/>
</dbReference>
<name>A0ABT2LX80_9FIRM</name>
<organism evidence="6 7">
    <name type="scientific">Eubacterium album</name>
    <dbReference type="NCBI Taxonomy" id="2978477"/>
    <lineage>
        <taxon>Bacteria</taxon>
        <taxon>Bacillati</taxon>
        <taxon>Bacillota</taxon>
        <taxon>Clostridia</taxon>
        <taxon>Eubacteriales</taxon>
        <taxon>Eubacteriaceae</taxon>
        <taxon>Eubacterium</taxon>
    </lineage>
</organism>
<feature type="domain" description="Ribosome maturation factor RimP C-terminal" evidence="5">
    <location>
        <begin position="89"/>
        <end position="157"/>
    </location>
</feature>
<dbReference type="Gene3D" id="2.30.30.180">
    <property type="entry name" value="Ribosome maturation factor RimP, C-terminal domain"/>
    <property type="match status" value="1"/>
</dbReference>
<dbReference type="Pfam" id="PF17384">
    <property type="entry name" value="DUF150_C"/>
    <property type="match status" value="1"/>
</dbReference>
<keyword evidence="1 3" id="KW-0963">Cytoplasm</keyword>
<feature type="domain" description="Ribosome maturation factor RimP N-terminal" evidence="4">
    <location>
        <begin position="14"/>
        <end position="85"/>
    </location>
</feature>
<evidence type="ECO:0000313" key="6">
    <source>
        <dbReference type="EMBL" id="MCT7397889.1"/>
    </source>
</evidence>
<keyword evidence="2 3" id="KW-0690">Ribosome biogenesis</keyword>
<gene>
    <name evidence="3" type="primary">rimP</name>
    <name evidence="6" type="ORF">N5B56_02140</name>
</gene>
<dbReference type="EMBL" id="JAODBU010000002">
    <property type="protein sequence ID" value="MCT7397889.1"/>
    <property type="molecule type" value="Genomic_DNA"/>
</dbReference>
<evidence type="ECO:0000259" key="5">
    <source>
        <dbReference type="Pfam" id="PF17384"/>
    </source>
</evidence>
<dbReference type="InterPro" id="IPR028998">
    <property type="entry name" value="RimP_C"/>
</dbReference>
<evidence type="ECO:0000256" key="2">
    <source>
        <dbReference type="ARBA" id="ARBA00022517"/>
    </source>
</evidence>
<dbReference type="PANTHER" id="PTHR33867:SF1">
    <property type="entry name" value="RIBOSOME MATURATION FACTOR RIMP"/>
    <property type="match status" value="1"/>
</dbReference>
<reference evidence="6" key="1">
    <citation type="submission" date="2022-09" db="EMBL/GenBank/DDBJ databases">
        <title>Eubacterium sp. LFL-14 isolated from human feces.</title>
        <authorList>
            <person name="Liu F."/>
        </authorList>
    </citation>
    <scope>NUCLEOTIDE SEQUENCE</scope>
    <source>
        <strain evidence="6">LFL-14</strain>
    </source>
</reference>
<comment type="caution">
    <text evidence="6">The sequence shown here is derived from an EMBL/GenBank/DDBJ whole genome shotgun (WGS) entry which is preliminary data.</text>
</comment>
<proteinExistence type="inferred from homology"/>